<name>A0A2T5HT31_9PROT</name>
<proteinExistence type="predicted"/>
<evidence type="ECO:0000313" key="1">
    <source>
        <dbReference type="EMBL" id="PTQ74696.1"/>
    </source>
</evidence>
<dbReference type="Proteomes" id="UP000244128">
    <property type="component" value="Unassembled WGS sequence"/>
</dbReference>
<dbReference type="RefSeq" id="WP_107804100.1">
    <property type="nucleotide sequence ID" value="NZ_QAOI01000026.1"/>
</dbReference>
<dbReference type="EMBL" id="QAOI01000026">
    <property type="protein sequence ID" value="PTQ74696.1"/>
    <property type="molecule type" value="Genomic_DNA"/>
</dbReference>
<comment type="caution">
    <text evidence="1">The sequence shown here is derived from an EMBL/GenBank/DDBJ whole genome shotgun (WGS) entry which is preliminary data.</text>
</comment>
<sequence>MVKGMDEVIEIQSKDYWFKVVDMGQQNWALIDLLPSGSCSVFFIGGTSGIFDAILFESAEQASMALKRNGFSKYADDRQAQQFMCPPEPPFHRHIHPNGLIYSSGRYWR</sequence>
<gene>
    <name evidence="1" type="ORF">C8R26_12629</name>
</gene>
<accession>A0A2T5HT31</accession>
<protein>
    <submittedName>
        <fullName evidence="1">Uncharacterized protein</fullName>
    </submittedName>
</protein>
<dbReference type="AlphaFoldDB" id="A0A2T5HT31"/>
<evidence type="ECO:0000313" key="2">
    <source>
        <dbReference type="Proteomes" id="UP000244128"/>
    </source>
</evidence>
<reference evidence="1 2" key="1">
    <citation type="submission" date="2018-04" db="EMBL/GenBank/DDBJ databases">
        <title>Active sludge and wastewater microbial communities from Klosterneuburg, Austria.</title>
        <authorList>
            <person name="Wagner M."/>
        </authorList>
    </citation>
    <scope>NUCLEOTIDE SEQUENCE [LARGE SCALE GENOMIC DNA]</scope>
    <source>
        <strain evidence="1 2">Nm49</strain>
    </source>
</reference>
<organism evidence="1 2">
    <name type="scientific">Nitrosomonas oligotropha</name>
    <dbReference type="NCBI Taxonomy" id="42354"/>
    <lineage>
        <taxon>Bacteria</taxon>
        <taxon>Pseudomonadati</taxon>
        <taxon>Pseudomonadota</taxon>
        <taxon>Betaproteobacteria</taxon>
        <taxon>Nitrosomonadales</taxon>
        <taxon>Nitrosomonadaceae</taxon>
        <taxon>Nitrosomonas</taxon>
    </lineage>
</organism>